<keyword evidence="2" id="KW-1133">Transmembrane helix</keyword>
<dbReference type="EMBL" id="LWDE02000833">
    <property type="protein sequence ID" value="KAE8243816.1"/>
    <property type="molecule type" value="Genomic_DNA"/>
</dbReference>
<keyword evidence="2" id="KW-0472">Membrane</keyword>
<gene>
    <name evidence="3" type="ORF">A4X06_0g6094</name>
</gene>
<organism evidence="3 4">
    <name type="scientific">Tilletia controversa</name>
    <name type="common">dwarf bunt fungus</name>
    <dbReference type="NCBI Taxonomy" id="13291"/>
    <lineage>
        <taxon>Eukaryota</taxon>
        <taxon>Fungi</taxon>
        <taxon>Dikarya</taxon>
        <taxon>Basidiomycota</taxon>
        <taxon>Ustilaginomycotina</taxon>
        <taxon>Exobasidiomycetes</taxon>
        <taxon>Tilletiales</taxon>
        <taxon>Tilletiaceae</taxon>
        <taxon>Tilletia</taxon>
    </lineage>
</organism>
<accession>A0A8X7SVA2</accession>
<comment type="caution">
    <text evidence="3">The sequence shown here is derived from an EMBL/GenBank/DDBJ whole genome shotgun (WGS) entry which is preliminary data.</text>
</comment>
<feature type="transmembrane region" description="Helical" evidence="2">
    <location>
        <begin position="121"/>
        <end position="139"/>
    </location>
</feature>
<protein>
    <submittedName>
        <fullName evidence="3">Uncharacterized protein</fullName>
    </submittedName>
</protein>
<dbReference type="AlphaFoldDB" id="A0A8X7SVA2"/>
<proteinExistence type="predicted"/>
<evidence type="ECO:0000256" key="2">
    <source>
        <dbReference type="SAM" id="Phobius"/>
    </source>
</evidence>
<keyword evidence="4" id="KW-1185">Reference proteome</keyword>
<keyword evidence="2" id="KW-0812">Transmembrane</keyword>
<feature type="region of interest" description="Disordered" evidence="1">
    <location>
        <begin position="226"/>
        <end position="255"/>
    </location>
</feature>
<dbReference type="Proteomes" id="UP000077684">
    <property type="component" value="Unassembled WGS sequence"/>
</dbReference>
<sequence length="355" mass="38555">MSDGCITNHIYLHSSFRSLCKHLERQGHPHVPELPHEEHLPPGLVAHILATFTWALALVIAGHEFSSWCWNAYKLGSDISKMCGKAQYENKCDSPVPLLKDTCSLIKSCSTLQAPSLSWPLFRLLTAIAVLIAFFYHFLSTTPTTPANAAPIQAPDPPNVAHLAPANADRLGHDVEAGSDELELSFQRELHRHSIPSQPSLSTLQQRQQDPALTPARLKEQVILRPVSSPLPGGGQDDGAGRIGPGIDHGGGRIQPEPNGSLALLLSLLTRLSSMLFFLLFVSYPTGRARSTSAGLDGIEGRWLEGVKEAVARGYARAKEWVTANPPASESTDITMSQSLAIQEKSISSWSFDPD</sequence>
<feature type="compositionally biased region" description="Gly residues" evidence="1">
    <location>
        <begin position="232"/>
        <end position="253"/>
    </location>
</feature>
<feature type="transmembrane region" description="Helical" evidence="2">
    <location>
        <begin position="262"/>
        <end position="282"/>
    </location>
</feature>
<evidence type="ECO:0000256" key="1">
    <source>
        <dbReference type="SAM" id="MobiDB-lite"/>
    </source>
</evidence>
<evidence type="ECO:0000313" key="4">
    <source>
        <dbReference type="Proteomes" id="UP000077684"/>
    </source>
</evidence>
<reference evidence="3" key="2">
    <citation type="journal article" date="2019" name="IMA Fungus">
        <title>Genome sequencing and comparison of five Tilletia species to identify candidate genes for the detection of regulated species infecting wheat.</title>
        <authorList>
            <person name="Nguyen H.D.T."/>
            <person name="Sultana T."/>
            <person name="Kesanakurti P."/>
            <person name="Hambleton S."/>
        </authorList>
    </citation>
    <scope>NUCLEOTIDE SEQUENCE</scope>
    <source>
        <strain evidence="3">DAOMC 236426</strain>
    </source>
</reference>
<feature type="transmembrane region" description="Helical" evidence="2">
    <location>
        <begin position="44"/>
        <end position="61"/>
    </location>
</feature>
<evidence type="ECO:0000313" key="3">
    <source>
        <dbReference type="EMBL" id="KAE8243816.1"/>
    </source>
</evidence>
<name>A0A8X7SVA2_9BASI</name>
<reference evidence="3" key="1">
    <citation type="submission" date="2016-04" db="EMBL/GenBank/DDBJ databases">
        <authorList>
            <person name="Nguyen H.D."/>
            <person name="Samba Siva P."/>
            <person name="Cullis J."/>
            <person name="Levesque C.A."/>
            <person name="Hambleton S."/>
        </authorList>
    </citation>
    <scope>NUCLEOTIDE SEQUENCE</scope>
    <source>
        <strain evidence="3">DAOMC 236426</strain>
    </source>
</reference>